<gene>
    <name evidence="6" type="primary">LOC105170697</name>
</gene>
<dbReference type="KEGG" id="sind:105170697"/>
<dbReference type="GO" id="GO:0004869">
    <property type="term" value="F:cysteine-type endopeptidase inhibitor activity"/>
    <property type="evidence" value="ECO:0007669"/>
    <property type="project" value="UniProtKB-KW"/>
</dbReference>
<keyword evidence="1 3" id="KW-0646">Protease inhibitor</keyword>
<dbReference type="Proteomes" id="UP000504604">
    <property type="component" value="Linkage group LG9"/>
</dbReference>
<dbReference type="Gramene" id="SIN_1024149.t">
    <property type="protein sequence ID" value="SIN_1024149.t"/>
    <property type="gene ID" value="SIN_1024149"/>
</dbReference>
<evidence type="ECO:0000313" key="6">
    <source>
        <dbReference type="RefSeq" id="XP_011089876.1"/>
    </source>
</evidence>
<dbReference type="InterPro" id="IPR027214">
    <property type="entry name" value="Cystatin"/>
</dbReference>
<evidence type="ECO:0000256" key="2">
    <source>
        <dbReference type="ARBA" id="ARBA00022704"/>
    </source>
</evidence>
<dbReference type="AlphaFoldDB" id="A0A6I9TXQ6"/>
<reference evidence="6" key="1">
    <citation type="submission" date="2025-08" db="UniProtKB">
        <authorList>
            <consortium name="RefSeq"/>
        </authorList>
    </citation>
    <scope>IDENTIFICATION</scope>
</reference>
<dbReference type="CDD" id="cd00042">
    <property type="entry name" value="CY"/>
    <property type="match status" value="1"/>
</dbReference>
<dbReference type="Gene3D" id="3.10.450.10">
    <property type="match status" value="1"/>
</dbReference>
<organism evidence="5 6">
    <name type="scientific">Sesamum indicum</name>
    <name type="common">Oriental sesame</name>
    <name type="synonym">Sesamum orientale</name>
    <dbReference type="NCBI Taxonomy" id="4182"/>
    <lineage>
        <taxon>Eukaryota</taxon>
        <taxon>Viridiplantae</taxon>
        <taxon>Streptophyta</taxon>
        <taxon>Embryophyta</taxon>
        <taxon>Tracheophyta</taxon>
        <taxon>Spermatophyta</taxon>
        <taxon>Magnoliopsida</taxon>
        <taxon>eudicotyledons</taxon>
        <taxon>Gunneridae</taxon>
        <taxon>Pentapetalae</taxon>
        <taxon>asterids</taxon>
        <taxon>lamiids</taxon>
        <taxon>Lamiales</taxon>
        <taxon>Pedaliaceae</taxon>
        <taxon>Sesamum</taxon>
    </lineage>
</organism>
<dbReference type="Pfam" id="PF16845">
    <property type="entry name" value="SQAPI"/>
    <property type="match status" value="1"/>
</dbReference>
<dbReference type="InterPro" id="IPR046350">
    <property type="entry name" value="Cystatin_sf"/>
</dbReference>
<dbReference type="InParanoid" id="A0A6I9TXQ6"/>
<evidence type="ECO:0000259" key="4">
    <source>
        <dbReference type="Pfam" id="PF16845"/>
    </source>
</evidence>
<dbReference type="RefSeq" id="XP_011089876.1">
    <property type="nucleotide sequence ID" value="XM_011091574.2"/>
</dbReference>
<comment type="similarity">
    <text evidence="3">Belongs to the cystatin family. Phytocystatin subfamily.</text>
</comment>
<dbReference type="GeneID" id="105170697"/>
<evidence type="ECO:0000256" key="3">
    <source>
        <dbReference type="RuleBase" id="RU362130"/>
    </source>
</evidence>
<sequence>MDNLIFDQKAYSEYMDDLNYSQGFYVTPGRDGSVLVGRIRRVGEYSGDLYRKAEQAARFAVEEHNKEEGEKGLLKFLRIVNLNVEPAAAAVYYITMAAADSAGETCHYQAKVWEKINTGYKLQIFRLAPYWLKFSDKLANNFCCIRIDKLMPWMNESYIYYKCFYRAHKELLGVEVVHNEQRGSGRGVLWFKTWAEAESVVNKYAGKMMPSTNMFYEFDLNISP</sequence>
<name>A0A6I9TXQ6_SESIN</name>
<dbReference type="SUPFAM" id="SSF54403">
    <property type="entry name" value="Cystatin/monellin"/>
    <property type="match status" value="1"/>
</dbReference>
<feature type="domain" description="Cystatin" evidence="4">
    <location>
        <begin position="55"/>
        <end position="121"/>
    </location>
</feature>
<dbReference type="InterPro" id="IPR000010">
    <property type="entry name" value="Cystatin_dom"/>
</dbReference>
<dbReference type="PANTHER" id="PTHR11413">
    <property type="entry name" value="CYSTATIN FAMILY MEMBER"/>
    <property type="match status" value="1"/>
</dbReference>
<keyword evidence="2 3" id="KW-0789">Thiol protease inhibitor</keyword>
<evidence type="ECO:0000256" key="1">
    <source>
        <dbReference type="ARBA" id="ARBA00022690"/>
    </source>
</evidence>
<accession>A0A6I9TXQ6</accession>
<evidence type="ECO:0000313" key="5">
    <source>
        <dbReference type="Proteomes" id="UP000504604"/>
    </source>
</evidence>
<dbReference type="OrthoDB" id="904372at2759"/>
<protein>
    <recommendedName>
        <fullName evidence="3">Cysteine proteinase inhibitor</fullName>
    </recommendedName>
</protein>
<keyword evidence="5" id="KW-1185">Reference proteome</keyword>
<proteinExistence type="inferred from homology"/>
<dbReference type="PANTHER" id="PTHR11413:SF116">
    <property type="entry name" value="MULTICYSTATIN"/>
    <property type="match status" value="1"/>
</dbReference>